<reference evidence="1 2" key="2">
    <citation type="submission" date="2019-09" db="EMBL/GenBank/DDBJ databases">
        <authorList>
            <person name="Jin C."/>
        </authorList>
    </citation>
    <scope>NUCLEOTIDE SEQUENCE [LARGE SCALE GENOMIC DNA]</scope>
    <source>
        <strain evidence="1 2">BN140041</strain>
    </source>
</reference>
<dbReference type="EMBL" id="VUJW01000003">
    <property type="protein sequence ID" value="KAA1427356.1"/>
    <property type="molecule type" value="Genomic_DNA"/>
</dbReference>
<reference evidence="1 2" key="1">
    <citation type="submission" date="2019-09" db="EMBL/GenBank/DDBJ databases">
        <title>Nocardioides panacisoli sp. nov., isolated from the soil of a ginseng field.</title>
        <authorList>
            <person name="Cho C."/>
        </authorList>
    </citation>
    <scope>NUCLEOTIDE SEQUENCE [LARGE SCALE GENOMIC DNA]</scope>
    <source>
        <strain evidence="1 2">BN140041</strain>
    </source>
</reference>
<name>A0A5B1M3X2_9ACTN</name>
<sequence length="65" mass="7109">MDGRTIFYLTRPLPADYEPPPSPRIDRDTGSFRISDLTGQAFIPDLTIRTSDGWSCSLADCGSTG</sequence>
<comment type="caution">
    <text evidence="1">The sequence shown here is derived from an EMBL/GenBank/DDBJ whole genome shotgun (WGS) entry which is preliminary data.</text>
</comment>
<proteinExistence type="predicted"/>
<dbReference type="AlphaFoldDB" id="A0A5B1M3X2"/>
<evidence type="ECO:0000313" key="1">
    <source>
        <dbReference type="EMBL" id="KAA1427356.1"/>
    </source>
</evidence>
<organism evidence="1 2">
    <name type="scientific">Nocardioides antri</name>
    <dbReference type="NCBI Taxonomy" id="2607659"/>
    <lineage>
        <taxon>Bacteria</taxon>
        <taxon>Bacillati</taxon>
        <taxon>Actinomycetota</taxon>
        <taxon>Actinomycetes</taxon>
        <taxon>Propionibacteriales</taxon>
        <taxon>Nocardioidaceae</taxon>
        <taxon>Nocardioides</taxon>
    </lineage>
</organism>
<evidence type="ECO:0000313" key="2">
    <source>
        <dbReference type="Proteomes" id="UP000324351"/>
    </source>
</evidence>
<accession>A0A5B1M3X2</accession>
<dbReference type="RefSeq" id="WP_149749724.1">
    <property type="nucleotide sequence ID" value="NZ_VUJW01000003.1"/>
</dbReference>
<keyword evidence="2" id="KW-1185">Reference proteome</keyword>
<protein>
    <submittedName>
        <fullName evidence="1">Uncharacterized protein</fullName>
    </submittedName>
</protein>
<gene>
    <name evidence="1" type="ORF">F0U47_07685</name>
</gene>
<dbReference type="Proteomes" id="UP000324351">
    <property type="component" value="Unassembled WGS sequence"/>
</dbReference>